<sequence length="109" mass="11477">MSVPLSSVRDCVSGRPGLIGTTDCGWLRRILFKFADQSGKISGQFGPTTDDQSVGDFGQGISRLGDSADHWSVWSIIAKQGGQTLPENPRAIGECPGMTRGAGQLVILG</sequence>
<dbReference type="Proteomes" id="UP001283361">
    <property type="component" value="Unassembled WGS sequence"/>
</dbReference>
<protein>
    <submittedName>
        <fullName evidence="1">Uncharacterized protein</fullName>
    </submittedName>
</protein>
<proteinExistence type="predicted"/>
<comment type="caution">
    <text evidence="1">The sequence shown here is derived from an EMBL/GenBank/DDBJ whole genome shotgun (WGS) entry which is preliminary data.</text>
</comment>
<dbReference type="EMBL" id="JAWDGP010003217">
    <property type="protein sequence ID" value="KAK3776369.1"/>
    <property type="molecule type" value="Genomic_DNA"/>
</dbReference>
<evidence type="ECO:0000313" key="1">
    <source>
        <dbReference type="EMBL" id="KAK3776369.1"/>
    </source>
</evidence>
<reference evidence="1" key="1">
    <citation type="journal article" date="2023" name="G3 (Bethesda)">
        <title>A reference genome for the long-term kleptoplast-retaining sea slug Elysia crispata morphotype clarki.</title>
        <authorList>
            <person name="Eastman K.E."/>
            <person name="Pendleton A.L."/>
            <person name="Shaikh M.A."/>
            <person name="Suttiyut T."/>
            <person name="Ogas R."/>
            <person name="Tomko P."/>
            <person name="Gavelis G."/>
            <person name="Widhalm J.R."/>
            <person name="Wisecaver J.H."/>
        </authorList>
    </citation>
    <scope>NUCLEOTIDE SEQUENCE</scope>
    <source>
        <strain evidence="1">ECLA1</strain>
    </source>
</reference>
<name>A0AAE1DMT7_9GAST</name>
<dbReference type="AlphaFoldDB" id="A0AAE1DMT7"/>
<gene>
    <name evidence="1" type="ORF">RRG08_059156</name>
</gene>
<organism evidence="1 2">
    <name type="scientific">Elysia crispata</name>
    <name type="common">lettuce slug</name>
    <dbReference type="NCBI Taxonomy" id="231223"/>
    <lineage>
        <taxon>Eukaryota</taxon>
        <taxon>Metazoa</taxon>
        <taxon>Spiralia</taxon>
        <taxon>Lophotrochozoa</taxon>
        <taxon>Mollusca</taxon>
        <taxon>Gastropoda</taxon>
        <taxon>Heterobranchia</taxon>
        <taxon>Euthyneura</taxon>
        <taxon>Panpulmonata</taxon>
        <taxon>Sacoglossa</taxon>
        <taxon>Placobranchoidea</taxon>
        <taxon>Plakobranchidae</taxon>
        <taxon>Elysia</taxon>
    </lineage>
</organism>
<accession>A0AAE1DMT7</accession>
<evidence type="ECO:0000313" key="2">
    <source>
        <dbReference type="Proteomes" id="UP001283361"/>
    </source>
</evidence>
<keyword evidence="2" id="KW-1185">Reference proteome</keyword>